<dbReference type="GO" id="GO:0016491">
    <property type="term" value="F:oxidoreductase activity"/>
    <property type="evidence" value="ECO:0007669"/>
    <property type="project" value="UniProtKB-KW"/>
</dbReference>
<dbReference type="EMBL" id="LASV01000752">
    <property type="protein sequence ID" value="KKA16551.1"/>
    <property type="molecule type" value="Genomic_DNA"/>
</dbReference>
<keyword evidence="12" id="KW-1185">Reference proteome</keyword>
<evidence type="ECO:0000256" key="2">
    <source>
        <dbReference type="ARBA" id="ARBA00022723"/>
    </source>
</evidence>
<evidence type="ECO:0000256" key="3">
    <source>
        <dbReference type="ARBA" id="ARBA00022857"/>
    </source>
</evidence>
<evidence type="ECO:0000256" key="5">
    <source>
        <dbReference type="ARBA" id="ARBA00023015"/>
    </source>
</evidence>
<dbReference type="PRINTS" id="PR00081">
    <property type="entry name" value="GDHRDH"/>
</dbReference>
<evidence type="ECO:0000313" key="12">
    <source>
        <dbReference type="Proteomes" id="UP000053958"/>
    </source>
</evidence>
<protein>
    <recommendedName>
        <fullName evidence="10">Xylanolytic transcriptional activator regulatory domain-containing protein</fullName>
    </recommendedName>
</protein>
<dbReference type="Gene3D" id="4.10.240.10">
    <property type="entry name" value="Zn(2)-C6 fungal-type DNA-binding domain"/>
    <property type="match status" value="1"/>
</dbReference>
<dbReference type="AlphaFoldDB" id="A0A0F4YF01"/>
<evidence type="ECO:0000259" key="10">
    <source>
        <dbReference type="SMART" id="SM00906"/>
    </source>
</evidence>
<feature type="compositionally biased region" description="Low complexity" evidence="9">
    <location>
        <begin position="423"/>
        <end position="432"/>
    </location>
</feature>
<dbReference type="CDD" id="cd12148">
    <property type="entry name" value="fungal_TF_MHR"/>
    <property type="match status" value="1"/>
</dbReference>
<gene>
    <name evidence="11" type="ORF">T310_9818</name>
</gene>
<dbReference type="CDD" id="cd00067">
    <property type="entry name" value="GAL4"/>
    <property type="match status" value="1"/>
</dbReference>
<evidence type="ECO:0000256" key="1">
    <source>
        <dbReference type="ARBA" id="ARBA00006484"/>
    </source>
</evidence>
<comment type="similarity">
    <text evidence="1">Belongs to the short-chain dehydrogenases/reductases (SDR) family.</text>
</comment>
<dbReference type="InterPro" id="IPR036864">
    <property type="entry name" value="Zn2-C6_fun-type_DNA-bd_sf"/>
</dbReference>
<dbReference type="GO" id="GO:0000981">
    <property type="term" value="F:DNA-binding transcription factor activity, RNA polymerase II-specific"/>
    <property type="evidence" value="ECO:0007669"/>
    <property type="project" value="InterPro"/>
</dbReference>
<dbReference type="PANTHER" id="PTHR24320:SF283">
    <property type="entry name" value="RETINOL DEHYDROGENASE 11"/>
    <property type="match status" value="1"/>
</dbReference>
<evidence type="ECO:0000256" key="6">
    <source>
        <dbReference type="ARBA" id="ARBA00023125"/>
    </source>
</evidence>
<keyword evidence="2" id="KW-0479">Metal-binding</keyword>
<dbReference type="InterPro" id="IPR007219">
    <property type="entry name" value="XnlR_reg_dom"/>
</dbReference>
<sequence length="848" mass="94084">MVEYGFATQGQEIVSAFADQVKGKTFAITGPSEGGIGAEIAITLAKASPARLILFGRSREKTQSVIDSIAAASEQSSPVETDFIQVELASLASVRKAAQEVLSNTAITQIDGIVNNAGVMALPTYETTPEGYEKHLVTNYLSHFLLTNLLMPKLLASPSPRVVNLSSYGHRMSPFRFDDPQWSNGATYHPTYAYAQSKTANILFSVALNERLGTTHHLRSYAVDPGSVATSLTRHITPDQFKEGLELFAKHGIVRPERKTPAQGCAGPLRALLQPDISNEDGVYITDTKLTTDPAVVKTYATDREEARRLWELSEDVVVLPLCAVRLRLTVLKCDRARPCDNCVKRRESDKCVYPAVRDHARASKRTKKRLDRLESLVMGLIDRSVLQSRPSLDGEQQSLGGSRLHDSDRHRNLGSTNESLLDKPSIPSSSSSSALWESVLLDIAEIRSYFEEHELDFREQEIKVESSRNPLAGINILHTSPGECDMDTLLSSLLSRSAVDLLIENYFGMTNHSRPNGIDLRPFLGDPDEAMALFRTRTTQCLVSADYSKPLMEQLETLVVHLEAEFTSSPDSQIHVWVLMGSVVRLDMRNGLHREPSLFPEFTPFQCEMRRRMWLAIVQTDILMSFQVGLPAMIPKGQHDTMLPQNLREDDFDEDFTALPLSRPMNEVTNISFFIAKNPLLEVFAKIASHILDIHPNESDVETLESELYAARDALPPYYKMRPLEESTLDPPDVILARMGMDQSVHSGLCILHRRRLPLARSKPQFSYSRKVCVDAALTLLSYQAILHRESGPTGRFGAHRVMATSVTTNDYLLAAMLLCLDLRVGMSGPTHPASSDLSPVGQGSTG</sequence>
<name>A0A0F4YF01_RASE3</name>
<dbReference type="STRING" id="1408163.A0A0F4YF01"/>
<dbReference type="GO" id="GO:0006351">
    <property type="term" value="P:DNA-templated transcription"/>
    <property type="evidence" value="ECO:0007669"/>
    <property type="project" value="InterPro"/>
</dbReference>
<reference evidence="11 12" key="1">
    <citation type="submission" date="2015-04" db="EMBL/GenBank/DDBJ databases">
        <authorList>
            <person name="Heijne W.H."/>
            <person name="Fedorova N.D."/>
            <person name="Nierman W.C."/>
            <person name="Vollebregt A.W."/>
            <person name="Zhao Z."/>
            <person name="Wu L."/>
            <person name="Kumar M."/>
            <person name="Stam H."/>
            <person name="van den Berg M.A."/>
            <person name="Pel H.J."/>
        </authorList>
    </citation>
    <scope>NUCLEOTIDE SEQUENCE [LARGE SCALE GENOMIC DNA]</scope>
    <source>
        <strain evidence="11 12">CBS 393.64</strain>
    </source>
</reference>
<keyword evidence="4" id="KW-0560">Oxidoreductase</keyword>
<dbReference type="GO" id="GO:0008270">
    <property type="term" value="F:zinc ion binding"/>
    <property type="evidence" value="ECO:0007669"/>
    <property type="project" value="InterPro"/>
</dbReference>
<evidence type="ECO:0000256" key="7">
    <source>
        <dbReference type="ARBA" id="ARBA00023163"/>
    </source>
</evidence>
<dbReference type="Pfam" id="PF04082">
    <property type="entry name" value="Fungal_trans"/>
    <property type="match status" value="1"/>
</dbReference>
<dbReference type="Proteomes" id="UP000053958">
    <property type="component" value="Unassembled WGS sequence"/>
</dbReference>
<keyword evidence="7" id="KW-0804">Transcription</keyword>
<dbReference type="SUPFAM" id="SSF51735">
    <property type="entry name" value="NAD(P)-binding Rossmann-fold domains"/>
    <property type="match status" value="1"/>
</dbReference>
<dbReference type="RefSeq" id="XP_013323163.1">
    <property type="nucleotide sequence ID" value="XM_013467709.1"/>
</dbReference>
<evidence type="ECO:0000256" key="9">
    <source>
        <dbReference type="SAM" id="MobiDB-lite"/>
    </source>
</evidence>
<keyword evidence="6" id="KW-0238">DNA-binding</keyword>
<evidence type="ECO:0000256" key="8">
    <source>
        <dbReference type="ARBA" id="ARBA00023242"/>
    </source>
</evidence>
<organism evidence="11 12">
    <name type="scientific">Rasamsonia emersonii (strain ATCC 16479 / CBS 393.64 / IMI 116815)</name>
    <dbReference type="NCBI Taxonomy" id="1408163"/>
    <lineage>
        <taxon>Eukaryota</taxon>
        <taxon>Fungi</taxon>
        <taxon>Dikarya</taxon>
        <taxon>Ascomycota</taxon>
        <taxon>Pezizomycotina</taxon>
        <taxon>Eurotiomycetes</taxon>
        <taxon>Eurotiomycetidae</taxon>
        <taxon>Eurotiales</taxon>
        <taxon>Trichocomaceae</taxon>
        <taxon>Rasamsonia</taxon>
    </lineage>
</organism>
<keyword evidence="5" id="KW-0805">Transcription regulation</keyword>
<feature type="domain" description="Xylanolytic transcriptional activator regulatory" evidence="10">
    <location>
        <begin position="577"/>
        <end position="651"/>
    </location>
</feature>
<dbReference type="PANTHER" id="PTHR24320">
    <property type="entry name" value="RETINOL DEHYDROGENASE"/>
    <property type="match status" value="1"/>
</dbReference>
<evidence type="ECO:0000256" key="4">
    <source>
        <dbReference type="ARBA" id="ARBA00023002"/>
    </source>
</evidence>
<dbReference type="GeneID" id="25321740"/>
<feature type="region of interest" description="Disordered" evidence="9">
    <location>
        <begin position="392"/>
        <end position="432"/>
    </location>
</feature>
<dbReference type="InterPro" id="IPR001138">
    <property type="entry name" value="Zn2Cys6_DnaBD"/>
</dbReference>
<evidence type="ECO:0000313" key="11">
    <source>
        <dbReference type="EMBL" id="KKA16551.1"/>
    </source>
</evidence>
<dbReference type="Pfam" id="PF00106">
    <property type="entry name" value="adh_short"/>
    <property type="match status" value="1"/>
</dbReference>
<comment type="caution">
    <text evidence="11">The sequence shown here is derived from an EMBL/GenBank/DDBJ whole genome shotgun (WGS) entry which is preliminary data.</text>
</comment>
<dbReference type="InterPro" id="IPR036291">
    <property type="entry name" value="NAD(P)-bd_dom_sf"/>
</dbReference>
<dbReference type="OrthoDB" id="5431381at2759"/>
<proteinExistence type="inferred from homology"/>
<keyword evidence="3" id="KW-0521">NADP</keyword>
<accession>A0A0F4YF01</accession>
<dbReference type="GO" id="GO:0003677">
    <property type="term" value="F:DNA binding"/>
    <property type="evidence" value="ECO:0007669"/>
    <property type="project" value="UniProtKB-KW"/>
</dbReference>
<feature type="compositionally biased region" description="Polar residues" evidence="9">
    <location>
        <begin position="392"/>
        <end position="401"/>
    </location>
</feature>
<dbReference type="SMART" id="SM00906">
    <property type="entry name" value="Fungal_trans"/>
    <property type="match status" value="1"/>
</dbReference>
<keyword evidence="8" id="KW-0539">Nucleus</keyword>
<dbReference type="InterPro" id="IPR002347">
    <property type="entry name" value="SDR_fam"/>
</dbReference>
<dbReference type="Gene3D" id="3.40.50.720">
    <property type="entry name" value="NAD(P)-binding Rossmann-like Domain"/>
    <property type="match status" value="1"/>
</dbReference>